<organism evidence="3 4">
    <name type="scientific">Candidatus Methanobinarius endosymbioticus</name>
    <dbReference type="NCBI Taxonomy" id="2006182"/>
    <lineage>
        <taxon>Archaea</taxon>
        <taxon>Methanobacteriati</taxon>
        <taxon>Methanobacteriota</taxon>
        <taxon>Methanomada group</taxon>
        <taxon>Methanobacteria</taxon>
        <taxon>Methanobacteriales</taxon>
        <taxon>Methanobacteriaceae</taxon>
        <taxon>Candidatus Methanobinarius</taxon>
    </lineage>
</organism>
<dbReference type="Pfam" id="PF00589">
    <property type="entry name" value="Phage_integrase"/>
    <property type="match status" value="1"/>
</dbReference>
<dbReference type="EMBL" id="NIZT01000070">
    <property type="protein sequence ID" value="RBQ22448.1"/>
    <property type="molecule type" value="Genomic_DNA"/>
</dbReference>
<feature type="domain" description="Tyr recombinase" evidence="2">
    <location>
        <begin position="1"/>
        <end position="111"/>
    </location>
</feature>
<sequence>MVYKRTRKNKIDENDYLFTSRSGNQLKGCDIQRIVKKYAIATDKGLGEKGYKADFKDRLTPHTLRHIFAIHLLNNAEILINEIQTLLGHSNISTTNIYTKIDNKTMQKSYEKINWNN</sequence>
<dbReference type="AlphaFoldDB" id="A0A366M887"/>
<evidence type="ECO:0000313" key="3">
    <source>
        <dbReference type="EMBL" id="RBQ22448.1"/>
    </source>
</evidence>
<dbReference type="GO" id="GO:0006310">
    <property type="term" value="P:DNA recombination"/>
    <property type="evidence" value="ECO:0007669"/>
    <property type="project" value="UniProtKB-KW"/>
</dbReference>
<gene>
    <name evidence="3" type="ORF">ALNOE001_22060</name>
</gene>
<dbReference type="Proteomes" id="UP000253099">
    <property type="component" value="Unassembled WGS sequence"/>
</dbReference>
<dbReference type="PROSITE" id="PS51898">
    <property type="entry name" value="TYR_RECOMBINASE"/>
    <property type="match status" value="1"/>
</dbReference>
<dbReference type="GO" id="GO:0015074">
    <property type="term" value="P:DNA integration"/>
    <property type="evidence" value="ECO:0007669"/>
    <property type="project" value="InterPro"/>
</dbReference>
<dbReference type="PANTHER" id="PTHR30349:SF81">
    <property type="entry name" value="TYROSINE RECOMBINASE XERC"/>
    <property type="match status" value="1"/>
</dbReference>
<evidence type="ECO:0000259" key="2">
    <source>
        <dbReference type="PROSITE" id="PS51898"/>
    </source>
</evidence>
<dbReference type="InterPro" id="IPR011010">
    <property type="entry name" value="DNA_brk_join_enz"/>
</dbReference>
<reference evidence="3 4" key="1">
    <citation type="submission" date="2018-06" db="EMBL/GenBank/DDBJ databases">
        <title>Genomic insight into two independent archaeal endosymbiosis events.</title>
        <authorList>
            <person name="Lind A.E."/>
            <person name="Lewis W.H."/>
            <person name="Spang A."/>
            <person name="Guy L."/>
            <person name="Embley M.T."/>
            <person name="Ettema T.J.G."/>
        </authorList>
    </citation>
    <scope>NUCLEOTIDE SEQUENCE [LARGE SCALE GENOMIC DNA]</scope>
    <source>
        <strain evidence="3">NOE</strain>
    </source>
</reference>
<dbReference type="InterPro" id="IPR002104">
    <property type="entry name" value="Integrase_catalytic"/>
</dbReference>
<evidence type="ECO:0000256" key="1">
    <source>
        <dbReference type="ARBA" id="ARBA00023172"/>
    </source>
</evidence>
<name>A0A366M887_9EURY</name>
<evidence type="ECO:0000313" key="4">
    <source>
        <dbReference type="Proteomes" id="UP000253099"/>
    </source>
</evidence>
<dbReference type="PANTHER" id="PTHR30349">
    <property type="entry name" value="PHAGE INTEGRASE-RELATED"/>
    <property type="match status" value="1"/>
</dbReference>
<accession>A0A366M887</accession>
<proteinExistence type="predicted"/>
<protein>
    <submittedName>
        <fullName evidence="3">Putative tyrosine recombinase XerC-like protein</fullName>
    </submittedName>
</protein>
<keyword evidence="1" id="KW-0233">DNA recombination</keyword>
<keyword evidence="4" id="KW-1185">Reference proteome</keyword>
<dbReference type="InterPro" id="IPR050090">
    <property type="entry name" value="Tyrosine_recombinase_XerCD"/>
</dbReference>
<dbReference type="GO" id="GO:0003677">
    <property type="term" value="F:DNA binding"/>
    <property type="evidence" value="ECO:0007669"/>
    <property type="project" value="InterPro"/>
</dbReference>
<dbReference type="Gene3D" id="1.10.443.10">
    <property type="entry name" value="Intergrase catalytic core"/>
    <property type="match status" value="1"/>
</dbReference>
<dbReference type="SUPFAM" id="SSF56349">
    <property type="entry name" value="DNA breaking-rejoining enzymes"/>
    <property type="match status" value="1"/>
</dbReference>
<comment type="caution">
    <text evidence="3">The sequence shown here is derived from an EMBL/GenBank/DDBJ whole genome shotgun (WGS) entry which is preliminary data.</text>
</comment>
<dbReference type="InterPro" id="IPR013762">
    <property type="entry name" value="Integrase-like_cat_sf"/>
</dbReference>